<dbReference type="GO" id="GO:0003723">
    <property type="term" value="F:RNA binding"/>
    <property type="evidence" value="ECO:0007669"/>
    <property type="project" value="UniProtKB-KW"/>
</dbReference>
<dbReference type="NCBIfam" id="NF003843">
    <property type="entry name" value="PRK05422.1"/>
    <property type="match status" value="1"/>
</dbReference>
<protein>
    <submittedName>
        <fullName evidence="4">SmpB protein</fullName>
    </submittedName>
</protein>
<organism evidence="4">
    <name type="scientific">uncultured organism</name>
    <dbReference type="NCBI Taxonomy" id="155900"/>
    <lineage>
        <taxon>unclassified sequences</taxon>
        <taxon>environmental samples</taxon>
    </lineage>
</organism>
<keyword evidence="2" id="KW-0694">RNA-binding</keyword>
<accession>M1Q301</accession>
<keyword evidence="1" id="KW-0963">Cytoplasm</keyword>
<dbReference type="HAMAP" id="MF_00023">
    <property type="entry name" value="SmpB"/>
    <property type="match status" value="1"/>
</dbReference>
<gene>
    <name evidence="4" type="ORF">FLSS-16_0003</name>
</gene>
<dbReference type="Pfam" id="PF01668">
    <property type="entry name" value="SmpB"/>
    <property type="match status" value="1"/>
</dbReference>
<name>M1Q301_9ZZZZ</name>
<dbReference type="CDD" id="cd09294">
    <property type="entry name" value="SmpB"/>
    <property type="match status" value="1"/>
</dbReference>
<reference evidence="4" key="1">
    <citation type="journal article" date="2013" name="Syst. Appl. Microbiol.">
        <title>New insights into the archaeal diversity of a hypersaline microbial mat obtained by a metagenomic approach.</title>
        <authorList>
            <person name="Lopez-Lopez A."/>
            <person name="Richter M."/>
            <person name="Pena A."/>
            <person name="Tamames J."/>
            <person name="Rossello-Mora R."/>
        </authorList>
    </citation>
    <scope>NUCLEOTIDE SEQUENCE</scope>
</reference>
<dbReference type="Gene3D" id="2.40.280.10">
    <property type="match status" value="1"/>
</dbReference>
<dbReference type="InterPro" id="IPR020081">
    <property type="entry name" value="SsrA-bd_prot_CS"/>
</dbReference>
<dbReference type="PANTHER" id="PTHR30308:SF2">
    <property type="entry name" value="SSRA-BINDING PROTEIN"/>
    <property type="match status" value="1"/>
</dbReference>
<feature type="region of interest" description="Disordered" evidence="3">
    <location>
        <begin position="135"/>
        <end position="156"/>
    </location>
</feature>
<dbReference type="PANTHER" id="PTHR30308">
    <property type="entry name" value="TMRNA-BINDING COMPONENT OF TRANS-TRANSLATION TAGGING COMPLEX"/>
    <property type="match status" value="1"/>
</dbReference>
<dbReference type="SUPFAM" id="SSF74982">
    <property type="entry name" value="Small protein B (SmpB)"/>
    <property type="match status" value="1"/>
</dbReference>
<evidence type="ECO:0000313" key="4">
    <source>
        <dbReference type="EMBL" id="AGF93662.1"/>
    </source>
</evidence>
<sequence length="156" mass="18191">MKKQSDTNSRLVAQNKRAKRDFEIWESIEAGIALKGTEIKAIRAGKVSFKDCYVTFRQGEAYLSGLHIGHYENSGYSTHDPDRERKLLMHKREIEKLRGKSEQKGMTVIPTRIYLKDAKAKVQIALARGKRVHDRRAELKQRTIQRETEREMSKYK</sequence>
<dbReference type="NCBIfam" id="TIGR00086">
    <property type="entry name" value="smpB"/>
    <property type="match status" value="1"/>
</dbReference>
<dbReference type="InterPro" id="IPR023620">
    <property type="entry name" value="SmpB"/>
</dbReference>
<dbReference type="EMBL" id="JX684102">
    <property type="protein sequence ID" value="AGF93662.1"/>
    <property type="molecule type" value="Genomic_DNA"/>
</dbReference>
<evidence type="ECO:0000256" key="3">
    <source>
        <dbReference type="SAM" id="MobiDB-lite"/>
    </source>
</evidence>
<dbReference type="AlphaFoldDB" id="M1Q301"/>
<proteinExistence type="inferred from homology"/>
<dbReference type="PROSITE" id="PS01317">
    <property type="entry name" value="SSRP"/>
    <property type="match status" value="1"/>
</dbReference>
<evidence type="ECO:0000256" key="2">
    <source>
        <dbReference type="ARBA" id="ARBA00022884"/>
    </source>
</evidence>
<dbReference type="InterPro" id="IPR000037">
    <property type="entry name" value="SsrA-bd_prot"/>
</dbReference>
<evidence type="ECO:0000256" key="1">
    <source>
        <dbReference type="ARBA" id="ARBA00022490"/>
    </source>
</evidence>